<comment type="caution">
    <text evidence="8">The sequence shown here is derived from an EMBL/GenBank/DDBJ whole genome shotgun (WGS) entry which is preliminary data.</text>
</comment>
<comment type="function">
    <text evidence="6">Specifically methylates the ribose of guanosine 2251 in 23S rRNA.</text>
</comment>
<name>A0AAW7X9P5_9GAMM</name>
<evidence type="ECO:0000256" key="6">
    <source>
        <dbReference type="HAMAP-Rule" id="MF_01887"/>
    </source>
</evidence>
<dbReference type="SMART" id="SM00967">
    <property type="entry name" value="SpoU_sub_bind"/>
    <property type="match status" value="1"/>
</dbReference>
<dbReference type="PANTHER" id="PTHR46429:SF1">
    <property type="entry name" value="23S RRNA (GUANOSINE-2'-O-)-METHYLTRANSFERASE RLMB"/>
    <property type="match status" value="1"/>
</dbReference>
<feature type="binding site" evidence="6">
    <location>
        <position position="228"/>
    </location>
    <ligand>
        <name>S-adenosyl-L-methionine</name>
        <dbReference type="ChEBI" id="CHEBI:59789"/>
    </ligand>
</feature>
<dbReference type="InterPro" id="IPR013123">
    <property type="entry name" value="SpoU_subst-bd"/>
</dbReference>
<keyword evidence="3 6" id="KW-0489">Methyltransferase</keyword>
<comment type="catalytic activity">
    <reaction evidence="6">
        <text>guanosine(2251) in 23S rRNA + S-adenosyl-L-methionine = 2'-O-methylguanosine(2251) in 23S rRNA + S-adenosyl-L-homocysteine + H(+)</text>
        <dbReference type="Rhea" id="RHEA:24140"/>
        <dbReference type="Rhea" id="RHEA-COMP:10239"/>
        <dbReference type="Rhea" id="RHEA-COMP:10241"/>
        <dbReference type="ChEBI" id="CHEBI:15378"/>
        <dbReference type="ChEBI" id="CHEBI:57856"/>
        <dbReference type="ChEBI" id="CHEBI:59789"/>
        <dbReference type="ChEBI" id="CHEBI:74269"/>
        <dbReference type="ChEBI" id="CHEBI:74445"/>
        <dbReference type="EC" id="2.1.1.185"/>
    </reaction>
</comment>
<dbReference type="InterPro" id="IPR024915">
    <property type="entry name" value="23S_rRNA_MeTrfase_RlmB"/>
</dbReference>
<dbReference type="Pfam" id="PF00588">
    <property type="entry name" value="SpoU_methylase"/>
    <property type="match status" value="1"/>
</dbReference>
<gene>
    <name evidence="6 8" type="primary">rlmB</name>
    <name evidence="8" type="ORF">Q4521_15960</name>
</gene>
<dbReference type="CDD" id="cd18103">
    <property type="entry name" value="SpoU-like_RlmB"/>
    <property type="match status" value="1"/>
</dbReference>
<comment type="similarity">
    <text evidence="6">Belongs to the class IV-like SAM-binding methyltransferase superfamily. RNA methyltransferase TrmH family. RlmB subfamily.</text>
</comment>
<dbReference type="PANTHER" id="PTHR46429">
    <property type="entry name" value="23S RRNA (GUANOSINE-2'-O-)-METHYLTRANSFERASE RLMB"/>
    <property type="match status" value="1"/>
</dbReference>
<dbReference type="RefSeq" id="WP_216064429.1">
    <property type="nucleotide sequence ID" value="NZ_JAHKPP010000030.1"/>
</dbReference>
<dbReference type="Pfam" id="PF08032">
    <property type="entry name" value="SpoU_sub_bind"/>
    <property type="match status" value="1"/>
</dbReference>
<evidence type="ECO:0000256" key="2">
    <source>
        <dbReference type="ARBA" id="ARBA00022552"/>
    </source>
</evidence>
<dbReference type="AlphaFoldDB" id="A0AAW7X9P5"/>
<evidence type="ECO:0000256" key="3">
    <source>
        <dbReference type="ARBA" id="ARBA00022603"/>
    </source>
</evidence>
<feature type="domain" description="RNA 2-O ribose methyltransferase substrate binding" evidence="7">
    <location>
        <begin position="6"/>
        <end position="82"/>
    </location>
</feature>
<evidence type="ECO:0000256" key="1">
    <source>
        <dbReference type="ARBA" id="ARBA00022490"/>
    </source>
</evidence>
<dbReference type="GO" id="GO:0070039">
    <property type="term" value="F:rRNA (guanosine-2'-O-)-methyltransferase activity"/>
    <property type="evidence" value="ECO:0007669"/>
    <property type="project" value="UniProtKB-UniRule"/>
</dbReference>
<evidence type="ECO:0000259" key="7">
    <source>
        <dbReference type="SMART" id="SM00967"/>
    </source>
</evidence>
<dbReference type="Proteomes" id="UP001169760">
    <property type="component" value="Unassembled WGS sequence"/>
</dbReference>
<dbReference type="EC" id="2.1.1.185" evidence="6"/>
<comment type="subcellular location">
    <subcellularLocation>
        <location evidence="6">Cytoplasm</location>
    </subcellularLocation>
</comment>
<dbReference type="NCBIfam" id="TIGR00186">
    <property type="entry name" value="rRNA_methyl_3"/>
    <property type="match status" value="1"/>
</dbReference>
<keyword evidence="2 6" id="KW-0698">rRNA processing</keyword>
<feature type="binding site" evidence="6">
    <location>
        <position position="199"/>
    </location>
    <ligand>
        <name>S-adenosyl-L-methionine</name>
        <dbReference type="ChEBI" id="CHEBI:59789"/>
    </ligand>
</feature>
<accession>A0AAW7X9P5</accession>
<keyword evidence="5 6" id="KW-0949">S-adenosyl-L-methionine</keyword>
<keyword evidence="4 6" id="KW-0808">Transferase</keyword>
<dbReference type="GO" id="GO:0003723">
    <property type="term" value="F:RNA binding"/>
    <property type="evidence" value="ECO:0007669"/>
    <property type="project" value="InterPro"/>
</dbReference>
<dbReference type="FunFam" id="3.40.1280.10:FF:000008">
    <property type="entry name" value="Group 3 RNA methyltransferase TrmH"/>
    <property type="match status" value="1"/>
</dbReference>
<evidence type="ECO:0000313" key="8">
    <source>
        <dbReference type="EMBL" id="MDO6423980.1"/>
    </source>
</evidence>
<protein>
    <recommendedName>
        <fullName evidence="6">23S rRNA (guanosine-2'-O-)-methyltransferase RlmB</fullName>
        <ecNumber evidence="6">2.1.1.185</ecNumber>
    </recommendedName>
    <alternativeName>
        <fullName evidence="6">23S rRNA (guanosine2251 2'-O)-methyltransferase</fullName>
    </alternativeName>
    <alternativeName>
        <fullName evidence="6">23S rRNA Gm2251 2'-O-methyltransferase</fullName>
    </alternativeName>
</protein>
<evidence type="ECO:0000256" key="5">
    <source>
        <dbReference type="ARBA" id="ARBA00022691"/>
    </source>
</evidence>
<proteinExistence type="inferred from homology"/>
<evidence type="ECO:0000313" key="9">
    <source>
        <dbReference type="Proteomes" id="UP001169760"/>
    </source>
</evidence>
<dbReference type="HAMAP" id="MF_01887">
    <property type="entry name" value="23SrRNA_methyltr_B"/>
    <property type="match status" value="1"/>
</dbReference>
<keyword evidence="1 6" id="KW-0963">Cytoplasm</keyword>
<dbReference type="InterPro" id="IPR001537">
    <property type="entry name" value="SpoU_MeTrfase"/>
</dbReference>
<dbReference type="GO" id="GO:0005829">
    <property type="term" value="C:cytosol"/>
    <property type="evidence" value="ECO:0007669"/>
    <property type="project" value="TreeGrafter"/>
</dbReference>
<dbReference type="InterPro" id="IPR004441">
    <property type="entry name" value="rRNA_MeTrfase_TrmH"/>
</dbReference>
<reference evidence="8" key="1">
    <citation type="submission" date="2023-07" db="EMBL/GenBank/DDBJ databases">
        <title>Genome content predicts the carbon catabolic preferences of heterotrophic bacteria.</title>
        <authorList>
            <person name="Gralka M."/>
        </authorList>
    </citation>
    <scope>NUCLEOTIDE SEQUENCE</scope>
    <source>
        <strain evidence="8">I3M17_2</strain>
    </source>
</reference>
<feature type="binding site" evidence="6">
    <location>
        <position position="219"/>
    </location>
    <ligand>
        <name>S-adenosyl-L-methionine</name>
        <dbReference type="ChEBI" id="CHEBI:59789"/>
    </ligand>
</feature>
<dbReference type="EMBL" id="JAUOPB010000012">
    <property type="protein sequence ID" value="MDO6423980.1"/>
    <property type="molecule type" value="Genomic_DNA"/>
</dbReference>
<organism evidence="8 9">
    <name type="scientific">Saccharophagus degradans</name>
    <dbReference type="NCBI Taxonomy" id="86304"/>
    <lineage>
        <taxon>Bacteria</taxon>
        <taxon>Pseudomonadati</taxon>
        <taxon>Pseudomonadota</taxon>
        <taxon>Gammaproteobacteria</taxon>
        <taxon>Cellvibrionales</taxon>
        <taxon>Cellvibrionaceae</taxon>
        <taxon>Saccharophagus</taxon>
    </lineage>
</organism>
<sequence length="248" mass="26437">MAKQEIIFGLHAVQSLLKASPQRIQEIWIVRGRQDARVQKVLSAAQAAGIKVLPQDKKSMDSVSADGNHQGVLAYAKEGQSYTENDLYPLIEAIEGDPLIVVLDGVTDPHNLGACLRSADAAGAHALIVPKDNSVGLTEVARKVACGAADNVPLIVVTNLARCLKKMQEQGLWVAGTTGDTDKSIYDVDLTGPRVIVMGAEGTGMRRLTTETCDDLVKIPMLGSVTSLNVSVATGVVLFEVVRQRQAK</sequence>
<evidence type="ECO:0000256" key="4">
    <source>
        <dbReference type="ARBA" id="ARBA00022679"/>
    </source>
</evidence>